<dbReference type="EMBL" id="MHJH01000031">
    <property type="protein sequence ID" value="OGY63873.1"/>
    <property type="molecule type" value="Genomic_DNA"/>
</dbReference>
<gene>
    <name evidence="1" type="ORF">A3E64_00230</name>
</gene>
<proteinExistence type="predicted"/>
<evidence type="ECO:0000313" key="1">
    <source>
        <dbReference type="EMBL" id="OGY63873.1"/>
    </source>
</evidence>
<name>A0A1G1ZH10_9BACT</name>
<dbReference type="Proteomes" id="UP000177174">
    <property type="component" value="Unassembled WGS sequence"/>
</dbReference>
<reference evidence="1 2" key="1">
    <citation type="journal article" date="2016" name="Nat. Commun.">
        <title>Thousands of microbial genomes shed light on interconnected biogeochemical processes in an aquifer system.</title>
        <authorList>
            <person name="Anantharaman K."/>
            <person name="Brown C.T."/>
            <person name="Hug L.A."/>
            <person name="Sharon I."/>
            <person name="Castelle C.J."/>
            <person name="Probst A.J."/>
            <person name="Thomas B.C."/>
            <person name="Singh A."/>
            <person name="Wilkins M.J."/>
            <person name="Karaoz U."/>
            <person name="Brodie E.L."/>
            <person name="Williams K.H."/>
            <person name="Hubbard S.S."/>
            <person name="Banfield J.F."/>
        </authorList>
    </citation>
    <scope>NUCLEOTIDE SEQUENCE [LARGE SCALE GENOMIC DNA]</scope>
</reference>
<comment type="caution">
    <text evidence="1">The sequence shown here is derived from an EMBL/GenBank/DDBJ whole genome shotgun (WGS) entry which is preliminary data.</text>
</comment>
<protein>
    <submittedName>
        <fullName evidence="1">Uncharacterized protein</fullName>
    </submittedName>
</protein>
<dbReference type="AlphaFoldDB" id="A0A1G1ZH10"/>
<organism evidence="1 2">
    <name type="scientific">Candidatus Harrisonbacteria bacterium RIFCSPHIGHO2_12_FULL_48_16</name>
    <dbReference type="NCBI Taxonomy" id="1798405"/>
    <lineage>
        <taxon>Bacteria</taxon>
        <taxon>Candidatus Harrisoniibacteriota</taxon>
    </lineage>
</organism>
<evidence type="ECO:0000313" key="2">
    <source>
        <dbReference type="Proteomes" id="UP000177174"/>
    </source>
</evidence>
<accession>A0A1G1ZH10</accession>
<sequence>MCEFISWIEVERNGKKEILYLDDQLLSEKRTRELLKGSKDNDFLGHHAIRAAWNLKDDEGKQGEVRDFWNTQKLPKELRAKLRDFPTFQKNFGKMFESYAQPDDLSYVVKNAPGSWKKLKDLCLAPFLKDAKTKTLKVNARYDLSINELVKASKQDYVNPDITDQHFPTKKCPATKKEMVLLHLNKNVSAKVTMMVMKQLKLRPGTVKELLSLSIDDPSLQWKFLVIAPGSVWRRGVGSRLVPCLWVHAGDRSLNLRWYEGDWCADGRFLCARV</sequence>